<accession>A0ABS3IEF6</accession>
<dbReference type="Gene3D" id="1.20.120.1550">
    <property type="entry name" value="Protein of unknown function DUF5063"/>
    <property type="match status" value="1"/>
</dbReference>
<name>A0ABS3IEF6_9MICO</name>
<proteinExistence type="predicted"/>
<feature type="region of interest" description="Disordered" evidence="1">
    <location>
        <begin position="93"/>
        <end position="178"/>
    </location>
</feature>
<feature type="compositionally biased region" description="Pro residues" evidence="1">
    <location>
        <begin position="98"/>
        <end position="111"/>
    </location>
</feature>
<feature type="compositionally biased region" description="Polar residues" evidence="1">
    <location>
        <begin position="112"/>
        <end position="133"/>
    </location>
</feature>
<sequence>MENIATTDPRETLARLRSLLAALIAAAYVLLKPEPATDAAPPGIGHDAWSARFAAIDTALDSAATYWTTSPTPQDIAPEVDLLPLADDLADIWRDLRPPPSTSSPQAPNPPTSCGNGDSPSTHTGACTPSKHSALSVGGKSRGATSSRSADAGPAIRTHTTTAPSTTWLRSIWSASER</sequence>
<organism evidence="2 3">
    <name type="scientific">Myceligenerans salitolerans</name>
    <dbReference type="NCBI Taxonomy" id="1230528"/>
    <lineage>
        <taxon>Bacteria</taxon>
        <taxon>Bacillati</taxon>
        <taxon>Actinomycetota</taxon>
        <taxon>Actinomycetes</taxon>
        <taxon>Micrococcales</taxon>
        <taxon>Promicromonosporaceae</taxon>
        <taxon>Myceligenerans</taxon>
    </lineage>
</organism>
<dbReference type="InterPro" id="IPR038312">
    <property type="entry name" value="DUF5063_sf"/>
</dbReference>
<evidence type="ECO:0000313" key="2">
    <source>
        <dbReference type="EMBL" id="MBO0610382.1"/>
    </source>
</evidence>
<evidence type="ECO:0000256" key="1">
    <source>
        <dbReference type="SAM" id="MobiDB-lite"/>
    </source>
</evidence>
<reference evidence="3" key="1">
    <citation type="submission" date="2023-07" db="EMBL/GenBank/DDBJ databases">
        <title>Myceligenerans salitolerans sp. nov., a halotolerant actinomycete isolated from a salt lake in Xinjiang, China.</title>
        <authorList>
            <person name="Guan T."/>
        </authorList>
    </citation>
    <scope>NUCLEOTIDE SEQUENCE [LARGE SCALE GENOMIC DNA]</scope>
    <source>
        <strain evidence="3">XHU 5031</strain>
    </source>
</reference>
<dbReference type="Proteomes" id="UP000664617">
    <property type="component" value="Unassembled WGS sequence"/>
</dbReference>
<feature type="compositionally biased region" description="Polar residues" evidence="1">
    <location>
        <begin position="158"/>
        <end position="169"/>
    </location>
</feature>
<keyword evidence="3" id="KW-1185">Reference proteome</keyword>
<gene>
    <name evidence="2" type="ORF">J0911_15220</name>
</gene>
<comment type="caution">
    <text evidence="2">The sequence shown here is derived from an EMBL/GenBank/DDBJ whole genome shotgun (WGS) entry which is preliminary data.</text>
</comment>
<dbReference type="EMBL" id="JAFMPK010000047">
    <property type="protein sequence ID" value="MBO0610382.1"/>
    <property type="molecule type" value="Genomic_DNA"/>
</dbReference>
<protein>
    <submittedName>
        <fullName evidence="2">Uncharacterized protein</fullName>
    </submittedName>
</protein>
<evidence type="ECO:0000313" key="3">
    <source>
        <dbReference type="Proteomes" id="UP000664617"/>
    </source>
</evidence>